<evidence type="ECO:0008006" key="3">
    <source>
        <dbReference type="Google" id="ProtNLM"/>
    </source>
</evidence>
<dbReference type="OrthoDB" id="9775969at2"/>
<proteinExistence type="predicted"/>
<dbReference type="AlphaFoldDB" id="A0A1Y0D5D2"/>
<dbReference type="InterPro" id="IPR021409">
    <property type="entry name" value="DUF3047"/>
</dbReference>
<dbReference type="KEGG" id="opf:CBP31_06865"/>
<protein>
    <recommendedName>
        <fullName evidence="3">DUF3047 domain-containing protein</fullName>
    </recommendedName>
</protein>
<dbReference type="RefSeq" id="WP_087035749.1">
    <property type="nucleotide sequence ID" value="NZ_CP021377.1"/>
</dbReference>
<evidence type="ECO:0000313" key="1">
    <source>
        <dbReference type="EMBL" id="ART82376.1"/>
    </source>
</evidence>
<dbReference type="Pfam" id="PF11249">
    <property type="entry name" value="DUF3047"/>
    <property type="match status" value="1"/>
</dbReference>
<gene>
    <name evidence="1" type="ORF">CBP31_06865</name>
</gene>
<accession>A0A1Y0D5D2</accession>
<dbReference type="Proteomes" id="UP000243937">
    <property type="component" value="Chromosome"/>
</dbReference>
<dbReference type="EMBL" id="CP021377">
    <property type="protein sequence ID" value="ART82376.1"/>
    <property type="molecule type" value="Genomic_DNA"/>
</dbReference>
<reference evidence="1 2" key="1">
    <citation type="journal article" date="2014" name="Int. J. Syst. Evol. Microbiol.">
        <title>Oceanisphaera profunda sp. nov., a marine bacterium isolated from deep-sea sediment, and emended description of the genus Oceanisphaera.</title>
        <authorList>
            <person name="Xu Z."/>
            <person name="Zhang X.Y."/>
            <person name="Su H.N."/>
            <person name="Yu Z.C."/>
            <person name="Liu C."/>
            <person name="Li H."/>
            <person name="Chen X.L."/>
            <person name="Song X.Y."/>
            <person name="Xie B.B."/>
            <person name="Qin Q.L."/>
            <person name="Zhou B.C."/>
            <person name="Shi M."/>
            <person name="Huang Y."/>
            <person name="Zhang Y.Z."/>
        </authorList>
    </citation>
    <scope>NUCLEOTIDE SEQUENCE [LARGE SCALE GENOMIC DNA]</scope>
    <source>
        <strain evidence="1 2">SM1222</strain>
    </source>
</reference>
<evidence type="ECO:0000313" key="2">
    <source>
        <dbReference type="Proteomes" id="UP000243937"/>
    </source>
</evidence>
<dbReference type="PROSITE" id="PS51257">
    <property type="entry name" value="PROKAR_LIPOPROTEIN"/>
    <property type="match status" value="1"/>
</dbReference>
<organism evidence="1 2">
    <name type="scientific">Oceanisphaera profunda</name>
    <dbReference type="NCBI Taxonomy" id="1416627"/>
    <lineage>
        <taxon>Bacteria</taxon>
        <taxon>Pseudomonadati</taxon>
        <taxon>Pseudomonadota</taxon>
        <taxon>Gammaproteobacteria</taxon>
        <taxon>Aeromonadales</taxon>
        <taxon>Aeromonadaceae</taxon>
        <taxon>Oceanisphaera</taxon>
    </lineage>
</organism>
<keyword evidence="2" id="KW-1185">Reference proteome</keyword>
<name>A0A1Y0D5D2_9GAMM</name>
<sequence>MLTRTLCAATLYTATLYTAILGCLFWALSAPVFALAFSPAVMLGWEPKSFAGDTEYRLVLDPQLQQQVIRASSRAAASGLFYEQRIDLDATPWLSWRWRVEQFPTVANERDKAGDDFSVRVYVVVRDGWTRLSSKAISYVWAQQAEVGQAWENPFAGDKAMMWALRNRQDGDGWVNEKRNIKADLRRLFGKDFRYLEAVAIMSDADNSKSSAIGYYTSLVFTRD</sequence>